<dbReference type="Proteomes" id="UP000011086">
    <property type="component" value="Unassembled WGS sequence"/>
</dbReference>
<accession>A0AA97NVE8</accession>
<organism evidence="1">
    <name type="scientific">Pyricularia oryzae (strain Y34)</name>
    <name type="common">Rice blast fungus</name>
    <name type="synonym">Magnaporthe oryzae</name>
    <dbReference type="NCBI Taxonomy" id="1143189"/>
    <lineage>
        <taxon>Eukaryota</taxon>
        <taxon>Fungi</taxon>
        <taxon>Dikarya</taxon>
        <taxon>Ascomycota</taxon>
        <taxon>Pezizomycotina</taxon>
        <taxon>Sordariomycetes</taxon>
        <taxon>Sordariomycetidae</taxon>
        <taxon>Magnaporthales</taxon>
        <taxon>Pyriculariaceae</taxon>
        <taxon>Pyricularia</taxon>
    </lineage>
</organism>
<gene>
    <name evidence="1" type="ORF">OOU_Y34scaffold00624g23</name>
</gene>
<dbReference type="EMBL" id="JH793961">
    <property type="protein sequence ID" value="ELQ36927.1"/>
    <property type="molecule type" value="Genomic_DNA"/>
</dbReference>
<proteinExistence type="predicted"/>
<dbReference type="AlphaFoldDB" id="A0AA97NVE8"/>
<reference evidence="1" key="1">
    <citation type="journal article" date="2012" name="PLoS Genet.">
        <title>Comparative analysis of the genomes of two field isolates of the rice blast fungus Magnaporthe oryzae.</title>
        <authorList>
            <person name="Xue M."/>
            <person name="Yang J."/>
            <person name="Li Z."/>
            <person name="Hu S."/>
            <person name="Yao N."/>
            <person name="Dean R.A."/>
            <person name="Zhao W."/>
            <person name="Shen M."/>
            <person name="Zhang H."/>
            <person name="Li C."/>
            <person name="Liu L."/>
            <person name="Cao L."/>
            <person name="Xu X."/>
            <person name="Xing Y."/>
            <person name="Hsiang T."/>
            <person name="Zhang Z."/>
            <person name="Xu J.R."/>
            <person name="Peng Y.L."/>
        </authorList>
    </citation>
    <scope>NUCLEOTIDE SEQUENCE</scope>
    <source>
        <strain evidence="1">Y34</strain>
    </source>
</reference>
<evidence type="ECO:0000313" key="1">
    <source>
        <dbReference type="EMBL" id="ELQ36927.1"/>
    </source>
</evidence>
<sequence>MPYNTAPPSAKPPSATPEFGSLSVVVLINAVMGIDRGRTGSFGPEIPMLQSISLPMRSGSCCLPGFLLEIDTKLSHLPK</sequence>
<protein>
    <submittedName>
        <fullName evidence="1">Uncharacterized protein</fullName>
    </submittedName>
</protein>
<name>A0AA97NVE8_PYRO3</name>